<protein>
    <submittedName>
        <fullName evidence="2">ABC-type transport system involved in multi-copper enzyme maturation, permease component</fullName>
    </submittedName>
</protein>
<evidence type="ECO:0000313" key="3">
    <source>
        <dbReference type="Proteomes" id="UP000050535"/>
    </source>
</evidence>
<feature type="transmembrane region" description="Helical" evidence="1">
    <location>
        <begin position="139"/>
        <end position="163"/>
    </location>
</feature>
<dbReference type="Proteomes" id="UP000050535">
    <property type="component" value="Unassembled WGS sequence"/>
</dbReference>
<feature type="transmembrane region" description="Helical" evidence="1">
    <location>
        <begin position="103"/>
        <end position="127"/>
    </location>
</feature>
<sequence length="273" mass="28766">MSWRAIARNDLRGALATRGVWALTAGLLALFAGLGYAVPRLAGSSDVPFSVYLELLVTVVVPLFPLVGLVLGYRAVAAGRDSGTAALALSLPNSRRDLVLGKFLGRAGALAGALAVAGLLGGGYLFVGYGDFAAGDYAIVLLSTFGYTLAFLGIAIGLSAGLASVRRVISATFGVYALLAMLWRTVVDVMMLVLFRFRRPMESPTWVEFARFVEPGTSLQYLLGTEFDIGTAPPEAVVGTEPFVSTAGTVTVLLAWTVVPVVLGYVRLKRSEL</sequence>
<name>A0A0P7HWA2_9EURY</name>
<dbReference type="GO" id="GO:0005886">
    <property type="term" value="C:plasma membrane"/>
    <property type="evidence" value="ECO:0007669"/>
    <property type="project" value="UniProtKB-SubCell"/>
</dbReference>
<accession>A0A0P7HWA2</accession>
<keyword evidence="1" id="KW-1133">Transmembrane helix</keyword>
<keyword evidence="3" id="KW-1185">Reference proteome</keyword>
<comment type="caution">
    <text evidence="2">The sequence shown here is derived from an EMBL/GenBank/DDBJ whole genome shotgun (WGS) entry which is preliminary data.</text>
</comment>
<dbReference type="STRING" id="699431.SY89_02079"/>
<dbReference type="OrthoDB" id="86287at2157"/>
<reference evidence="3" key="1">
    <citation type="submission" date="2013-11" db="EMBL/GenBank/DDBJ databases">
        <authorList>
            <person name="Hoang H.T."/>
            <person name="Killian M.L."/>
            <person name="Madson D.M."/>
            <person name="Arruda P.H.E."/>
            <person name="Sun D."/>
            <person name="Schwartz K.J."/>
            <person name="Yoon K."/>
        </authorList>
    </citation>
    <scope>NUCLEOTIDE SEQUENCE [LARGE SCALE GENOMIC DNA]</scope>
    <source>
        <strain evidence="3">CDK2</strain>
    </source>
</reference>
<dbReference type="PANTHER" id="PTHR43471">
    <property type="entry name" value="ABC TRANSPORTER PERMEASE"/>
    <property type="match status" value="1"/>
</dbReference>
<evidence type="ECO:0000256" key="1">
    <source>
        <dbReference type="SAM" id="Phobius"/>
    </source>
</evidence>
<dbReference type="RefSeq" id="WP_054583990.1">
    <property type="nucleotide sequence ID" value="NZ_LGUC01000001.1"/>
</dbReference>
<dbReference type="AlphaFoldDB" id="A0A0P7HWA2"/>
<feature type="transmembrane region" description="Helical" evidence="1">
    <location>
        <begin position="51"/>
        <end position="73"/>
    </location>
</feature>
<gene>
    <name evidence="2" type="ORF">SY89_02079</name>
</gene>
<keyword evidence="1" id="KW-0812">Transmembrane</keyword>
<dbReference type="Pfam" id="PF12679">
    <property type="entry name" value="ABC2_membrane_2"/>
    <property type="match status" value="1"/>
</dbReference>
<feature type="transmembrane region" description="Helical" evidence="1">
    <location>
        <begin position="175"/>
        <end position="197"/>
    </location>
</feature>
<feature type="transmembrane region" description="Helical" evidence="1">
    <location>
        <begin position="20"/>
        <end position="39"/>
    </location>
</feature>
<organism evidence="2 3">
    <name type="scientific">Halolamina pelagica</name>
    <dbReference type="NCBI Taxonomy" id="699431"/>
    <lineage>
        <taxon>Archaea</taxon>
        <taxon>Methanobacteriati</taxon>
        <taxon>Methanobacteriota</taxon>
        <taxon>Stenosarchaea group</taxon>
        <taxon>Halobacteria</taxon>
        <taxon>Halobacteriales</taxon>
        <taxon>Haloferacaceae</taxon>
    </lineage>
</organism>
<feature type="transmembrane region" description="Helical" evidence="1">
    <location>
        <begin position="243"/>
        <end position="266"/>
    </location>
</feature>
<evidence type="ECO:0000313" key="2">
    <source>
        <dbReference type="EMBL" id="KPN31336.1"/>
    </source>
</evidence>
<keyword evidence="1" id="KW-0472">Membrane</keyword>
<dbReference type="PANTHER" id="PTHR43471:SF1">
    <property type="entry name" value="ABC TRANSPORTER PERMEASE PROTEIN NOSY-RELATED"/>
    <property type="match status" value="1"/>
</dbReference>
<proteinExistence type="predicted"/>
<dbReference type="GO" id="GO:0140359">
    <property type="term" value="F:ABC-type transporter activity"/>
    <property type="evidence" value="ECO:0007669"/>
    <property type="project" value="InterPro"/>
</dbReference>
<dbReference type="EMBL" id="LGUC01000001">
    <property type="protein sequence ID" value="KPN31336.1"/>
    <property type="molecule type" value="Genomic_DNA"/>
</dbReference>